<dbReference type="EMBL" id="CAJQZP010000578">
    <property type="protein sequence ID" value="CAG4969313.1"/>
    <property type="molecule type" value="Genomic_DNA"/>
</dbReference>
<dbReference type="AlphaFoldDB" id="A0A8S3WML0"/>
<evidence type="ECO:0000313" key="1">
    <source>
        <dbReference type="EMBL" id="CAG4969313.1"/>
    </source>
</evidence>
<dbReference type="Proteomes" id="UP000691718">
    <property type="component" value="Unassembled WGS sequence"/>
</dbReference>
<protein>
    <submittedName>
        <fullName evidence="1">(apollo) hypothetical protein</fullName>
    </submittedName>
</protein>
<comment type="caution">
    <text evidence="1">The sequence shown here is derived from an EMBL/GenBank/DDBJ whole genome shotgun (WGS) entry which is preliminary data.</text>
</comment>
<reference evidence="1" key="1">
    <citation type="submission" date="2021-04" db="EMBL/GenBank/DDBJ databases">
        <authorList>
            <person name="Tunstrom K."/>
        </authorList>
    </citation>
    <scope>NUCLEOTIDE SEQUENCE</scope>
</reference>
<name>A0A8S3WML0_PARAO</name>
<accession>A0A8S3WML0</accession>
<evidence type="ECO:0000313" key="2">
    <source>
        <dbReference type="Proteomes" id="UP000691718"/>
    </source>
</evidence>
<keyword evidence="2" id="KW-1185">Reference proteome</keyword>
<organism evidence="1 2">
    <name type="scientific">Parnassius apollo</name>
    <name type="common">Apollo butterfly</name>
    <name type="synonym">Papilio apollo</name>
    <dbReference type="NCBI Taxonomy" id="110799"/>
    <lineage>
        <taxon>Eukaryota</taxon>
        <taxon>Metazoa</taxon>
        <taxon>Ecdysozoa</taxon>
        <taxon>Arthropoda</taxon>
        <taxon>Hexapoda</taxon>
        <taxon>Insecta</taxon>
        <taxon>Pterygota</taxon>
        <taxon>Neoptera</taxon>
        <taxon>Endopterygota</taxon>
        <taxon>Lepidoptera</taxon>
        <taxon>Glossata</taxon>
        <taxon>Ditrysia</taxon>
        <taxon>Papilionoidea</taxon>
        <taxon>Papilionidae</taxon>
        <taxon>Parnassiinae</taxon>
        <taxon>Parnassini</taxon>
        <taxon>Parnassius</taxon>
        <taxon>Parnassius</taxon>
    </lineage>
</organism>
<sequence>MSNWRANNDPLADFIDMLYADDDEDLSEDSEFEPDADEKTWYTTALAYFVIMLTYK</sequence>
<proteinExistence type="predicted"/>
<gene>
    <name evidence="1" type="ORF">PAPOLLO_LOCUS8085</name>
</gene>